<feature type="transmembrane region" description="Helical" evidence="1">
    <location>
        <begin position="39"/>
        <end position="56"/>
    </location>
</feature>
<accession>A0A7H0GUM6</accession>
<evidence type="ECO:0000313" key="2">
    <source>
        <dbReference type="EMBL" id="QNP51992.1"/>
    </source>
</evidence>
<organism evidence="2 3">
    <name type="scientific">Hymenobacter qilianensis</name>
    <dbReference type="NCBI Taxonomy" id="1385715"/>
    <lineage>
        <taxon>Bacteria</taxon>
        <taxon>Pseudomonadati</taxon>
        <taxon>Bacteroidota</taxon>
        <taxon>Cytophagia</taxon>
        <taxon>Cytophagales</taxon>
        <taxon>Hymenobacteraceae</taxon>
        <taxon>Hymenobacter</taxon>
    </lineage>
</organism>
<keyword evidence="3" id="KW-1185">Reference proteome</keyword>
<evidence type="ECO:0000313" key="3">
    <source>
        <dbReference type="Proteomes" id="UP000516093"/>
    </source>
</evidence>
<dbReference type="Proteomes" id="UP000516093">
    <property type="component" value="Chromosome"/>
</dbReference>
<reference evidence="2 3" key="1">
    <citation type="submission" date="2020-08" db="EMBL/GenBank/DDBJ databases">
        <title>Genome sequence of Hymenobacter qilianensis JCM 19763T.</title>
        <authorList>
            <person name="Hyun D.-W."/>
            <person name="Bae J.-W."/>
        </authorList>
    </citation>
    <scope>NUCLEOTIDE SEQUENCE [LARGE SCALE GENOMIC DNA]</scope>
    <source>
        <strain evidence="2 3">JCM 19763</strain>
    </source>
</reference>
<dbReference type="EMBL" id="CP060784">
    <property type="protein sequence ID" value="QNP51992.1"/>
    <property type="molecule type" value="Genomic_DNA"/>
</dbReference>
<name>A0A7H0GUM6_9BACT</name>
<feature type="transmembrane region" description="Helical" evidence="1">
    <location>
        <begin position="12"/>
        <end position="32"/>
    </location>
</feature>
<keyword evidence="1" id="KW-1133">Transmembrane helix</keyword>
<keyword evidence="1" id="KW-0812">Transmembrane</keyword>
<keyword evidence="1" id="KW-0472">Membrane</keyword>
<evidence type="ECO:0000256" key="1">
    <source>
        <dbReference type="SAM" id="Phobius"/>
    </source>
</evidence>
<dbReference type="KEGG" id="hqi:H9L05_19120"/>
<dbReference type="RefSeq" id="WP_187732260.1">
    <property type="nucleotide sequence ID" value="NZ_CP060784.1"/>
</dbReference>
<sequence length="58" mass="6285">MGVFRLTTGWFLWFVKGISMLSAHALLGSVLLAAGRLRAYVWLTVMLSFLSVGGVGEP</sequence>
<gene>
    <name evidence="2" type="ORF">H9L05_19120</name>
</gene>
<protein>
    <submittedName>
        <fullName evidence="2">Uncharacterized protein</fullName>
    </submittedName>
</protein>
<proteinExistence type="predicted"/>
<dbReference type="AlphaFoldDB" id="A0A7H0GUM6"/>